<organism evidence="7 8">
    <name type="scientific">Tumebacillus algifaecis</name>
    <dbReference type="NCBI Taxonomy" id="1214604"/>
    <lineage>
        <taxon>Bacteria</taxon>
        <taxon>Bacillati</taxon>
        <taxon>Bacillota</taxon>
        <taxon>Bacilli</taxon>
        <taxon>Bacillales</taxon>
        <taxon>Alicyclobacillaceae</taxon>
        <taxon>Tumebacillus</taxon>
    </lineage>
</organism>
<feature type="transmembrane region" description="Helical" evidence="6">
    <location>
        <begin position="121"/>
        <end position="141"/>
    </location>
</feature>
<evidence type="ECO:0000256" key="6">
    <source>
        <dbReference type="SAM" id="Phobius"/>
    </source>
</evidence>
<dbReference type="CDD" id="cd16914">
    <property type="entry name" value="EcfT"/>
    <property type="match status" value="1"/>
</dbReference>
<dbReference type="GO" id="GO:0006824">
    <property type="term" value="P:cobalt ion transport"/>
    <property type="evidence" value="ECO:0007669"/>
    <property type="project" value="InterPro"/>
</dbReference>
<keyword evidence="4 6" id="KW-1133">Transmembrane helix</keyword>
<accession>A0A223CWL8</accession>
<dbReference type="NCBIfam" id="TIGR02454">
    <property type="entry name" value="ECF_T_CbiQ"/>
    <property type="match status" value="1"/>
</dbReference>
<name>A0A223CWL8_9BACL</name>
<gene>
    <name evidence="7" type="primary">cbiQ</name>
    <name evidence="7" type="ORF">CIG75_01050</name>
</gene>
<feature type="transmembrane region" description="Helical" evidence="6">
    <location>
        <begin position="25"/>
        <end position="51"/>
    </location>
</feature>
<proteinExistence type="predicted"/>
<dbReference type="GO" id="GO:0043190">
    <property type="term" value="C:ATP-binding cassette (ABC) transporter complex"/>
    <property type="evidence" value="ECO:0007669"/>
    <property type="project" value="InterPro"/>
</dbReference>
<dbReference type="PANTHER" id="PTHR43723">
    <property type="entry name" value="COBALT TRANSPORT PROTEIN CBIQ"/>
    <property type="match status" value="1"/>
</dbReference>
<dbReference type="OrthoDB" id="9815246at2"/>
<sequence>MIRLIDTLSYSNAFRSVSPLWKCGFAAALFVLAISSHPLVQLLIAVWIIVWTVRYARIPFRSFLLLFAVSCLFFVAGSPALLLEIGSESDFLKHNGMMFIPLFADTGLYITDSGLLRAGELFMRIAACLSCMFFLILTTPFTELLQVLKRLRVPSLVLELMLIMYRFIFLLADTAHDINVAQRARGGYVGFSRSLHDLAHLVVHLFAKTMHQYRGLSHGLLSRGFADEISLAPYQAKPVPFRYRLESVLGLLVLICLEVWI</sequence>
<evidence type="ECO:0000256" key="2">
    <source>
        <dbReference type="ARBA" id="ARBA00022475"/>
    </source>
</evidence>
<evidence type="ECO:0000256" key="3">
    <source>
        <dbReference type="ARBA" id="ARBA00022692"/>
    </source>
</evidence>
<feature type="transmembrane region" description="Helical" evidence="6">
    <location>
        <begin position="63"/>
        <end position="83"/>
    </location>
</feature>
<protein>
    <submittedName>
        <fullName evidence="7">Cobalt ECF transporter T component CbiQ</fullName>
    </submittedName>
</protein>
<keyword evidence="8" id="KW-1185">Reference proteome</keyword>
<dbReference type="AlphaFoldDB" id="A0A223CWL8"/>
<reference evidence="7 8" key="1">
    <citation type="journal article" date="2015" name="Int. J. Syst. Evol. Microbiol.">
        <title>Tumebacillus algifaecis sp. nov., isolated from decomposing algal scum.</title>
        <authorList>
            <person name="Wu Y.F."/>
            <person name="Zhang B."/>
            <person name="Xing P."/>
            <person name="Wu Q.L."/>
            <person name="Liu S.J."/>
        </authorList>
    </citation>
    <scope>NUCLEOTIDE SEQUENCE [LARGE SCALE GENOMIC DNA]</scope>
    <source>
        <strain evidence="7 8">THMBR28</strain>
    </source>
</reference>
<dbReference type="InterPro" id="IPR012809">
    <property type="entry name" value="ECF_CbiQ"/>
</dbReference>
<keyword evidence="5 6" id="KW-0472">Membrane</keyword>
<dbReference type="Pfam" id="PF02361">
    <property type="entry name" value="CbiQ"/>
    <property type="match status" value="1"/>
</dbReference>
<evidence type="ECO:0000256" key="4">
    <source>
        <dbReference type="ARBA" id="ARBA00022989"/>
    </source>
</evidence>
<dbReference type="EMBL" id="CP022657">
    <property type="protein sequence ID" value="ASS73700.1"/>
    <property type="molecule type" value="Genomic_DNA"/>
</dbReference>
<comment type="subcellular location">
    <subcellularLocation>
        <location evidence="1">Cell membrane</location>
        <topology evidence="1">Multi-pass membrane protein</topology>
    </subcellularLocation>
</comment>
<dbReference type="Proteomes" id="UP000214688">
    <property type="component" value="Chromosome"/>
</dbReference>
<dbReference type="InterPro" id="IPR052770">
    <property type="entry name" value="Cobalt_transport_CbiQ"/>
</dbReference>
<evidence type="ECO:0000313" key="8">
    <source>
        <dbReference type="Proteomes" id="UP000214688"/>
    </source>
</evidence>
<dbReference type="InterPro" id="IPR003339">
    <property type="entry name" value="ABC/ECF_trnsptr_transmembrane"/>
</dbReference>
<dbReference type="KEGG" id="tab:CIG75_01050"/>
<evidence type="ECO:0000256" key="1">
    <source>
        <dbReference type="ARBA" id="ARBA00004651"/>
    </source>
</evidence>
<evidence type="ECO:0000256" key="5">
    <source>
        <dbReference type="ARBA" id="ARBA00023136"/>
    </source>
</evidence>
<dbReference type="RefSeq" id="WP_094234960.1">
    <property type="nucleotide sequence ID" value="NZ_CP022657.1"/>
</dbReference>
<dbReference type="PANTHER" id="PTHR43723:SF1">
    <property type="entry name" value="COBALT TRANSPORT PROTEIN CBIQ"/>
    <property type="match status" value="1"/>
</dbReference>
<keyword evidence="3 6" id="KW-0812">Transmembrane</keyword>
<evidence type="ECO:0000313" key="7">
    <source>
        <dbReference type="EMBL" id="ASS73700.1"/>
    </source>
</evidence>
<keyword evidence="2" id="KW-1003">Cell membrane</keyword>